<gene>
    <name evidence="2" type="ORF">HAX54_007526</name>
</gene>
<evidence type="ECO:0000256" key="1">
    <source>
        <dbReference type="SAM" id="MobiDB-lite"/>
    </source>
</evidence>
<evidence type="ECO:0000313" key="3">
    <source>
        <dbReference type="Proteomes" id="UP000823775"/>
    </source>
</evidence>
<keyword evidence="3" id="KW-1185">Reference proteome</keyword>
<accession>A0ABS8WUR7</accession>
<comment type="caution">
    <text evidence="2">The sequence shown here is derived from an EMBL/GenBank/DDBJ whole genome shotgun (WGS) entry which is preliminary data.</text>
</comment>
<organism evidence="2 3">
    <name type="scientific">Datura stramonium</name>
    <name type="common">Jimsonweed</name>
    <name type="synonym">Common thornapple</name>
    <dbReference type="NCBI Taxonomy" id="4076"/>
    <lineage>
        <taxon>Eukaryota</taxon>
        <taxon>Viridiplantae</taxon>
        <taxon>Streptophyta</taxon>
        <taxon>Embryophyta</taxon>
        <taxon>Tracheophyta</taxon>
        <taxon>Spermatophyta</taxon>
        <taxon>Magnoliopsida</taxon>
        <taxon>eudicotyledons</taxon>
        <taxon>Gunneridae</taxon>
        <taxon>Pentapetalae</taxon>
        <taxon>asterids</taxon>
        <taxon>lamiids</taxon>
        <taxon>Solanales</taxon>
        <taxon>Solanaceae</taxon>
        <taxon>Solanoideae</taxon>
        <taxon>Datureae</taxon>
        <taxon>Datura</taxon>
    </lineage>
</organism>
<protein>
    <submittedName>
        <fullName evidence="2">Uncharacterized protein</fullName>
    </submittedName>
</protein>
<feature type="compositionally biased region" description="Polar residues" evidence="1">
    <location>
        <begin position="1"/>
        <end position="19"/>
    </location>
</feature>
<dbReference type="Proteomes" id="UP000823775">
    <property type="component" value="Unassembled WGS sequence"/>
</dbReference>
<reference evidence="2 3" key="1">
    <citation type="journal article" date="2021" name="BMC Genomics">
        <title>Datura genome reveals duplications of psychoactive alkaloid biosynthetic genes and high mutation rate following tissue culture.</title>
        <authorList>
            <person name="Rajewski A."/>
            <person name="Carter-House D."/>
            <person name="Stajich J."/>
            <person name="Litt A."/>
        </authorList>
    </citation>
    <scope>NUCLEOTIDE SEQUENCE [LARGE SCALE GENOMIC DNA]</scope>
    <source>
        <strain evidence="2">AR-01</strain>
    </source>
</reference>
<evidence type="ECO:0000313" key="2">
    <source>
        <dbReference type="EMBL" id="MCE3216685.1"/>
    </source>
</evidence>
<proteinExistence type="predicted"/>
<feature type="region of interest" description="Disordered" evidence="1">
    <location>
        <begin position="1"/>
        <end position="26"/>
    </location>
</feature>
<dbReference type="EMBL" id="JACEIK010013875">
    <property type="protein sequence ID" value="MCE3216685.1"/>
    <property type="molecule type" value="Genomic_DNA"/>
</dbReference>
<name>A0ABS8WUR7_DATST</name>
<sequence length="151" mass="16753">MIEKNSTNLSRSHHNSSSVRPGPHETASLMTRELVLGKGEGGEEGAALGRSSNSLQRRAWLCSQRNFVTFIYRSDGNPFGVVGPDSLCLDWRMRKPSAEIMFSHDLLSSCRHSHLISLESCHQKLSSIGGNVPLRREKSISMSRCDESLEP</sequence>